<keyword evidence="2" id="KW-0964">Secreted</keyword>
<evidence type="ECO:0000256" key="1">
    <source>
        <dbReference type="ARBA" id="ARBA00004613"/>
    </source>
</evidence>
<feature type="signal peptide" evidence="3">
    <location>
        <begin position="1"/>
        <end position="23"/>
    </location>
</feature>
<accession>A0A291C1W4</accession>
<dbReference type="AlphaFoldDB" id="A0A291C1W4"/>
<feature type="chain" id="PRO_5012741997" evidence="3">
    <location>
        <begin position="24"/>
        <end position="90"/>
    </location>
</feature>
<organism evidence="4">
    <name type="scientific">Conus andremenezi</name>
    <dbReference type="NCBI Taxonomy" id="1077466"/>
    <lineage>
        <taxon>Eukaryota</taxon>
        <taxon>Metazoa</taxon>
        <taxon>Spiralia</taxon>
        <taxon>Lophotrochozoa</taxon>
        <taxon>Mollusca</taxon>
        <taxon>Gastropoda</taxon>
        <taxon>Caenogastropoda</taxon>
        <taxon>Neogastropoda</taxon>
        <taxon>Conoidea</taxon>
        <taxon>Conidae</taxon>
        <taxon>Conus</taxon>
        <taxon>Turriconus</taxon>
    </lineage>
</organism>
<comment type="subcellular location">
    <subcellularLocation>
        <location evidence="1">Secreted</location>
    </subcellularLocation>
</comment>
<proteinExistence type="evidence at transcript level"/>
<keyword evidence="3" id="KW-0732">Signal</keyword>
<reference evidence="4" key="2">
    <citation type="submission" date="2017-07" db="EMBL/GenBank/DDBJ databases">
        <authorList>
            <person name="Sun Z.S."/>
            <person name="Albrecht U."/>
            <person name="Echele G."/>
            <person name="Lee C.C."/>
        </authorList>
    </citation>
    <scope>NUCLEOTIDE SEQUENCE</scope>
    <source>
        <strain evidence="4">O2_Amz6.10</strain>
    </source>
</reference>
<dbReference type="EMBL" id="MF576629">
    <property type="protein sequence ID" value="ATF27463.1"/>
    <property type="molecule type" value="mRNA"/>
</dbReference>
<evidence type="ECO:0000256" key="3">
    <source>
        <dbReference type="SAM" id="SignalP"/>
    </source>
</evidence>
<dbReference type="Pfam" id="PF02950">
    <property type="entry name" value="Conotoxin"/>
    <property type="match status" value="1"/>
</dbReference>
<evidence type="ECO:0000256" key="2">
    <source>
        <dbReference type="ARBA" id="ARBA00022525"/>
    </source>
</evidence>
<name>A0A291C1W4_9COND</name>
<reference evidence="4" key="1">
    <citation type="journal article" date="2017" name="Genome Biol. Evol.">
        <title>Divergence of the Venom Exogene Repertoire in Two Sister Species of Turriconus.</title>
        <authorList>
            <person name="Li Q."/>
            <person name="Barghi N."/>
            <person name="Lu A."/>
            <person name="Fedosov A.E."/>
            <person name="Bandyopadhyay P.K."/>
            <person name="Lluisma A.O."/>
            <person name="Concepcion G.P."/>
            <person name="Yandell M."/>
            <person name="Olivera B.M."/>
            <person name="Safavi-Hemami H."/>
        </authorList>
    </citation>
    <scope>NUCLEOTIDE SEQUENCE</scope>
    <source>
        <strain evidence="4">O2_Amz6.10</strain>
    </source>
</reference>
<evidence type="ECO:0000313" key="4">
    <source>
        <dbReference type="EMBL" id="ATF27463.1"/>
    </source>
</evidence>
<dbReference type="InterPro" id="IPR004214">
    <property type="entry name" value="Conotoxin"/>
</dbReference>
<sequence length="90" mass="10267">MEKLTILVLVAAVLLSTQVLVQGDREKPQKKKRDFIKARMVSGNMQKRCNDRWEPCNSESDCCSPYECVTSTCDFWLTRALTTSHQTSPL</sequence>
<dbReference type="GO" id="GO:0005576">
    <property type="term" value="C:extracellular region"/>
    <property type="evidence" value="ECO:0007669"/>
    <property type="project" value="UniProtKB-SubCell"/>
</dbReference>
<dbReference type="GO" id="GO:0008200">
    <property type="term" value="F:ion channel inhibitor activity"/>
    <property type="evidence" value="ECO:0007669"/>
    <property type="project" value="InterPro"/>
</dbReference>
<protein>
    <submittedName>
        <fullName evidence="4">Conotoxin</fullName>
    </submittedName>
</protein>